<organism evidence="2 3">
    <name type="scientific">Cinchona calisaya</name>
    <dbReference type="NCBI Taxonomy" id="153742"/>
    <lineage>
        <taxon>Eukaryota</taxon>
        <taxon>Viridiplantae</taxon>
        <taxon>Streptophyta</taxon>
        <taxon>Embryophyta</taxon>
        <taxon>Tracheophyta</taxon>
        <taxon>Spermatophyta</taxon>
        <taxon>Magnoliopsida</taxon>
        <taxon>eudicotyledons</taxon>
        <taxon>Gunneridae</taxon>
        <taxon>Pentapetalae</taxon>
        <taxon>asterids</taxon>
        <taxon>lamiids</taxon>
        <taxon>Gentianales</taxon>
        <taxon>Rubiaceae</taxon>
        <taxon>Cinchonoideae</taxon>
        <taxon>Cinchoneae</taxon>
        <taxon>Cinchona</taxon>
    </lineage>
</organism>
<name>A0ABD3AEH5_9GENT</name>
<keyword evidence="1" id="KW-0175">Coiled coil</keyword>
<sequence length="94" mass="10686">MSSSLNHNWLLTMNNRDATHSEAHKNAMKACVVELNEEKEKTLQELQGRLENEVTKLARWDSLHTAKVDNLKQKISQLATTLNQKQAELSNSLS</sequence>
<comment type="caution">
    <text evidence="2">The sequence shown here is derived from an EMBL/GenBank/DDBJ whole genome shotgun (WGS) entry which is preliminary data.</text>
</comment>
<feature type="coiled-coil region" evidence="1">
    <location>
        <begin position="32"/>
        <end position="88"/>
    </location>
</feature>
<dbReference type="EMBL" id="JBJUIK010000004">
    <property type="protein sequence ID" value="KAL3529948.1"/>
    <property type="molecule type" value="Genomic_DNA"/>
</dbReference>
<evidence type="ECO:0000256" key="1">
    <source>
        <dbReference type="SAM" id="Coils"/>
    </source>
</evidence>
<reference evidence="2 3" key="1">
    <citation type="submission" date="2024-11" db="EMBL/GenBank/DDBJ databases">
        <title>A near-complete genome assembly of Cinchona calisaya.</title>
        <authorList>
            <person name="Lian D.C."/>
            <person name="Zhao X.W."/>
            <person name="Wei L."/>
        </authorList>
    </citation>
    <scope>NUCLEOTIDE SEQUENCE [LARGE SCALE GENOMIC DNA]</scope>
    <source>
        <tissue evidence="2">Nenye</tissue>
    </source>
</reference>
<protein>
    <submittedName>
        <fullName evidence="2">Uncharacterized protein</fullName>
    </submittedName>
</protein>
<keyword evidence="3" id="KW-1185">Reference proteome</keyword>
<dbReference type="Proteomes" id="UP001630127">
    <property type="component" value="Unassembled WGS sequence"/>
</dbReference>
<gene>
    <name evidence="2" type="ORF">ACH5RR_009270</name>
</gene>
<dbReference type="AlphaFoldDB" id="A0ABD3AEH5"/>
<evidence type="ECO:0000313" key="3">
    <source>
        <dbReference type="Proteomes" id="UP001630127"/>
    </source>
</evidence>
<evidence type="ECO:0000313" key="2">
    <source>
        <dbReference type="EMBL" id="KAL3529948.1"/>
    </source>
</evidence>
<accession>A0ABD3AEH5</accession>
<proteinExistence type="predicted"/>